<dbReference type="InterPro" id="IPR002625">
    <property type="entry name" value="Smr_dom"/>
</dbReference>
<dbReference type="SUPFAM" id="SSF160443">
    <property type="entry name" value="SMR domain-like"/>
    <property type="match status" value="1"/>
</dbReference>
<dbReference type="AlphaFoldDB" id="A0A9P7FBS4"/>
<evidence type="ECO:0000313" key="4">
    <source>
        <dbReference type="Proteomes" id="UP000823399"/>
    </source>
</evidence>
<dbReference type="Pfam" id="PF08590">
    <property type="entry name" value="DUF1771"/>
    <property type="match status" value="1"/>
</dbReference>
<dbReference type="InterPro" id="IPR036063">
    <property type="entry name" value="Smr_dom_sf"/>
</dbReference>
<reference evidence="3" key="1">
    <citation type="journal article" date="2020" name="New Phytol.">
        <title>Comparative genomics reveals dynamic genome evolution in host specialist ectomycorrhizal fungi.</title>
        <authorList>
            <person name="Lofgren L.A."/>
            <person name="Nguyen N.H."/>
            <person name="Vilgalys R."/>
            <person name="Ruytinx J."/>
            <person name="Liao H.L."/>
            <person name="Branco S."/>
            <person name="Kuo A."/>
            <person name="LaButti K."/>
            <person name="Lipzen A."/>
            <person name="Andreopoulos W."/>
            <person name="Pangilinan J."/>
            <person name="Riley R."/>
            <person name="Hundley H."/>
            <person name="Na H."/>
            <person name="Barry K."/>
            <person name="Grigoriev I.V."/>
            <person name="Stajich J.E."/>
            <person name="Kennedy P.G."/>
        </authorList>
    </citation>
    <scope>NUCLEOTIDE SEQUENCE</scope>
    <source>
        <strain evidence="3">FC423</strain>
    </source>
</reference>
<dbReference type="RefSeq" id="XP_041294634.1">
    <property type="nucleotide sequence ID" value="XM_041428026.1"/>
</dbReference>
<dbReference type="InterPro" id="IPR053020">
    <property type="entry name" value="Smr_domain_protein"/>
</dbReference>
<protein>
    <recommendedName>
        <fullName evidence="2">Smr domain-containing protein</fullName>
    </recommendedName>
</protein>
<dbReference type="InterPro" id="IPR013899">
    <property type="entry name" value="DUF1771"/>
</dbReference>
<dbReference type="OrthoDB" id="3231855at2759"/>
<accession>A0A9P7FBS4</accession>
<feature type="compositionally biased region" description="Low complexity" evidence="1">
    <location>
        <begin position="52"/>
        <end position="62"/>
    </location>
</feature>
<gene>
    <name evidence="3" type="ORF">F5147DRAFT_102149</name>
</gene>
<dbReference type="EMBL" id="JABBWM010000018">
    <property type="protein sequence ID" value="KAG2111275.1"/>
    <property type="molecule type" value="Genomic_DNA"/>
</dbReference>
<comment type="caution">
    <text evidence="3">The sequence shown here is derived from an EMBL/GenBank/DDBJ whole genome shotgun (WGS) entry which is preliminary data.</text>
</comment>
<dbReference type="PANTHER" id="PTHR47417">
    <property type="entry name" value="SMR DOMAIN-CONTAINING PROTEIN YPL199C"/>
    <property type="match status" value="1"/>
</dbReference>
<dbReference type="Proteomes" id="UP000823399">
    <property type="component" value="Unassembled WGS sequence"/>
</dbReference>
<dbReference type="GeneID" id="64690285"/>
<evidence type="ECO:0000313" key="3">
    <source>
        <dbReference type="EMBL" id="KAG2111275.1"/>
    </source>
</evidence>
<dbReference type="PANTHER" id="PTHR47417:SF1">
    <property type="entry name" value="SMR DOMAIN-CONTAINING PROTEIN YPL199C"/>
    <property type="match status" value="1"/>
</dbReference>
<dbReference type="SMART" id="SM00463">
    <property type="entry name" value="SMR"/>
    <property type="match status" value="1"/>
</dbReference>
<dbReference type="SMART" id="SM01162">
    <property type="entry name" value="DUF1771"/>
    <property type="match status" value="1"/>
</dbReference>
<keyword evidence="4" id="KW-1185">Reference proteome</keyword>
<dbReference type="PROSITE" id="PS50828">
    <property type="entry name" value="SMR"/>
    <property type="match status" value="1"/>
</dbReference>
<organism evidence="3 4">
    <name type="scientific">Suillus discolor</name>
    <dbReference type="NCBI Taxonomy" id="1912936"/>
    <lineage>
        <taxon>Eukaryota</taxon>
        <taxon>Fungi</taxon>
        <taxon>Dikarya</taxon>
        <taxon>Basidiomycota</taxon>
        <taxon>Agaricomycotina</taxon>
        <taxon>Agaricomycetes</taxon>
        <taxon>Agaricomycetidae</taxon>
        <taxon>Boletales</taxon>
        <taxon>Suillineae</taxon>
        <taxon>Suillaceae</taxon>
        <taxon>Suillus</taxon>
    </lineage>
</organism>
<feature type="compositionally biased region" description="Polar residues" evidence="1">
    <location>
        <begin position="79"/>
        <end position="88"/>
    </location>
</feature>
<dbReference type="Pfam" id="PF01713">
    <property type="entry name" value="Smr"/>
    <property type="match status" value="1"/>
</dbReference>
<feature type="region of interest" description="Disordered" evidence="1">
    <location>
        <begin position="33"/>
        <end position="107"/>
    </location>
</feature>
<sequence>METLYIIGGLVILVALIALIDVSPQLQLPPPPPPPLGVLCSPSDSPYVPTFSQQGSSHQPSQPQLPPPRPAIRYPQTPSKYSTLQAPGSSQLSPYQPPLPSAQYLPSATTPLLSRPASVPKPVCYTPQQPRRPVARVTRVPRVVPVVIDSHERSAAKAPEAPVAHVVIDPYEDPESLRLKATQEGDRMGKCFKERNEAKARNDQQRIKELTQKGEAHRANMMLLDKEASAKIFQENNQNRRNEVDLHGLYVAEAKTYFDTSVQAAWDRGESSLRVIVGRGNHSKSNIPKIKPAIQAHGESLGLSIEVDPRNEGCLIVSLK</sequence>
<proteinExistence type="predicted"/>
<evidence type="ECO:0000256" key="1">
    <source>
        <dbReference type="SAM" id="MobiDB-lite"/>
    </source>
</evidence>
<dbReference type="Gene3D" id="3.30.1370.110">
    <property type="match status" value="1"/>
</dbReference>
<evidence type="ECO:0000259" key="2">
    <source>
        <dbReference type="PROSITE" id="PS50828"/>
    </source>
</evidence>
<feature type="domain" description="Smr" evidence="2">
    <location>
        <begin position="244"/>
        <end position="320"/>
    </location>
</feature>
<name>A0A9P7FBS4_9AGAM</name>